<feature type="chain" id="PRO_5043550874" evidence="1">
    <location>
        <begin position="20"/>
        <end position="128"/>
    </location>
</feature>
<reference evidence="2" key="1">
    <citation type="submission" date="2024-06" db="EMBL/GenBank/DDBJ databases">
        <authorList>
            <person name="Liu X."/>
            <person name="Lenzi L."/>
            <person name="Haldenby T S."/>
            <person name="Uol C."/>
        </authorList>
    </citation>
    <scope>NUCLEOTIDE SEQUENCE</scope>
</reference>
<proteinExistence type="predicted"/>
<sequence length="128" mass="14517">MHLFSAVLLLVVLAFTSNASEEEEYMGEGPICHMGGHSADLERRICIRLPEGGRTCWKVWQPQFLRVRKAMQKKSGRPIVIENAKKERAGPLVVRFVSYVKDIANGLQLDRIKEGLTKMFGKLFSLNE</sequence>
<gene>
    <name evidence="2" type="ORF">CDAUBV1_LOCUS5850</name>
</gene>
<evidence type="ECO:0000256" key="1">
    <source>
        <dbReference type="SAM" id="SignalP"/>
    </source>
</evidence>
<name>A0AAV2T9R8_CALDB</name>
<evidence type="ECO:0000313" key="3">
    <source>
        <dbReference type="Proteomes" id="UP001497525"/>
    </source>
</evidence>
<dbReference type="Proteomes" id="UP001497525">
    <property type="component" value="Unassembled WGS sequence"/>
</dbReference>
<dbReference type="AlphaFoldDB" id="A0AAV2T9R8"/>
<protein>
    <submittedName>
        <fullName evidence="2">Uncharacterized protein</fullName>
    </submittedName>
</protein>
<evidence type="ECO:0000313" key="2">
    <source>
        <dbReference type="EMBL" id="CAL5132977.1"/>
    </source>
</evidence>
<keyword evidence="1" id="KW-0732">Signal</keyword>
<feature type="signal peptide" evidence="1">
    <location>
        <begin position="1"/>
        <end position="19"/>
    </location>
</feature>
<organism evidence="2 3">
    <name type="scientific">Calicophoron daubneyi</name>
    <name type="common">Rumen fluke</name>
    <name type="synonym">Paramphistomum daubneyi</name>
    <dbReference type="NCBI Taxonomy" id="300641"/>
    <lineage>
        <taxon>Eukaryota</taxon>
        <taxon>Metazoa</taxon>
        <taxon>Spiralia</taxon>
        <taxon>Lophotrochozoa</taxon>
        <taxon>Platyhelminthes</taxon>
        <taxon>Trematoda</taxon>
        <taxon>Digenea</taxon>
        <taxon>Plagiorchiida</taxon>
        <taxon>Pronocephalata</taxon>
        <taxon>Paramphistomoidea</taxon>
        <taxon>Paramphistomidae</taxon>
        <taxon>Calicophoron</taxon>
    </lineage>
</organism>
<accession>A0AAV2T9R8</accession>
<dbReference type="EMBL" id="CAXLJL010000145">
    <property type="protein sequence ID" value="CAL5132977.1"/>
    <property type="molecule type" value="Genomic_DNA"/>
</dbReference>
<comment type="caution">
    <text evidence="2">The sequence shown here is derived from an EMBL/GenBank/DDBJ whole genome shotgun (WGS) entry which is preliminary data.</text>
</comment>